<proteinExistence type="predicted"/>
<accession>A0A8S5USM2</accession>
<evidence type="ECO:0000313" key="1">
    <source>
        <dbReference type="EMBL" id="DAF97479.1"/>
    </source>
</evidence>
<protein>
    <submittedName>
        <fullName evidence="1">Uncharacterized protein</fullName>
    </submittedName>
</protein>
<sequence>MAELNLEEMNVVSEVNQFNRTKGGHDSGRTE</sequence>
<name>A0A8S5USM2_9CAUD</name>
<dbReference type="EMBL" id="BK016133">
    <property type="protein sequence ID" value="DAF97479.1"/>
    <property type="molecule type" value="Genomic_DNA"/>
</dbReference>
<reference evidence="1" key="1">
    <citation type="journal article" date="2021" name="Proc. Natl. Acad. Sci. U.S.A.">
        <title>A Catalog of Tens of Thousands of Viruses from Human Metagenomes Reveals Hidden Associations with Chronic Diseases.</title>
        <authorList>
            <person name="Tisza M.J."/>
            <person name="Buck C.B."/>
        </authorList>
    </citation>
    <scope>NUCLEOTIDE SEQUENCE</scope>
    <source>
        <strain evidence="1">CtijX18</strain>
    </source>
</reference>
<organism evidence="1">
    <name type="scientific">Myoviridae sp. ctijX18</name>
    <dbReference type="NCBI Taxonomy" id="2825154"/>
    <lineage>
        <taxon>Viruses</taxon>
        <taxon>Duplodnaviria</taxon>
        <taxon>Heunggongvirae</taxon>
        <taxon>Uroviricota</taxon>
        <taxon>Caudoviricetes</taxon>
    </lineage>
</organism>